<evidence type="ECO:0000313" key="6">
    <source>
        <dbReference type="EMBL" id="TYS69778.1"/>
    </source>
</evidence>
<sequence length="297" mass="34392">MNLDQIKYILEVAKEKSLTRAANNLHVSTPAISKSISQLEKELGISIFHRSRQGTIPTSQGKKIIKSGLEILSIMDDLHKQLTTENTWKTLRVGCGPSLTYVIYDAYLLFIEEHRHIQVEIIEMDQDDLLRALKYKEIDIGFTQFDEEELKNANIQDSIFYDLLYTGHACVYVSKHSHLYHKDHIYMEDIRDEKVVLYNSKRARLLNEKFLKNVQPFLTSNNVEVLRDSVLHGHAICILYDFSFKNHLDVRNGNLAVIPLGNPSLINFDFWTFSHKNVSMSVEAKNFQHKVIKMLRG</sequence>
<dbReference type="EMBL" id="VTEV01000002">
    <property type="protein sequence ID" value="TYS69778.1"/>
    <property type="molecule type" value="Genomic_DNA"/>
</dbReference>
<proteinExistence type="inferred from homology"/>
<gene>
    <name evidence="6" type="ORF">FZC76_05980</name>
</gene>
<dbReference type="FunFam" id="1.10.10.10:FF:000001">
    <property type="entry name" value="LysR family transcriptional regulator"/>
    <property type="match status" value="1"/>
</dbReference>
<comment type="caution">
    <text evidence="6">The sequence shown here is derived from an EMBL/GenBank/DDBJ whole genome shotgun (WGS) entry which is preliminary data.</text>
</comment>
<name>A0A5D4T527_9BACI</name>
<dbReference type="Pfam" id="PF03466">
    <property type="entry name" value="LysR_substrate"/>
    <property type="match status" value="1"/>
</dbReference>
<evidence type="ECO:0000313" key="7">
    <source>
        <dbReference type="Proteomes" id="UP000322524"/>
    </source>
</evidence>
<dbReference type="InterPro" id="IPR005119">
    <property type="entry name" value="LysR_subst-bd"/>
</dbReference>
<reference evidence="6 7" key="1">
    <citation type="submission" date="2019-08" db="EMBL/GenBank/DDBJ databases">
        <title>Bacillus genomes from the desert of Cuatro Cienegas, Coahuila.</title>
        <authorList>
            <person name="Olmedo-Alvarez G."/>
        </authorList>
    </citation>
    <scope>NUCLEOTIDE SEQUENCE [LARGE SCALE GENOMIC DNA]</scope>
    <source>
        <strain evidence="6 7">CH28_1T</strain>
    </source>
</reference>
<feature type="domain" description="HTH lysR-type" evidence="5">
    <location>
        <begin position="1"/>
        <end position="58"/>
    </location>
</feature>
<dbReference type="AlphaFoldDB" id="A0A5D4T527"/>
<dbReference type="PRINTS" id="PR00039">
    <property type="entry name" value="HTHLYSR"/>
</dbReference>
<dbReference type="PROSITE" id="PS50931">
    <property type="entry name" value="HTH_LYSR"/>
    <property type="match status" value="1"/>
</dbReference>
<dbReference type="PANTHER" id="PTHR30126">
    <property type="entry name" value="HTH-TYPE TRANSCRIPTIONAL REGULATOR"/>
    <property type="match status" value="1"/>
</dbReference>
<dbReference type="GO" id="GO:0003700">
    <property type="term" value="F:DNA-binding transcription factor activity"/>
    <property type="evidence" value="ECO:0007669"/>
    <property type="project" value="InterPro"/>
</dbReference>
<dbReference type="SUPFAM" id="SSF46785">
    <property type="entry name" value="Winged helix' DNA-binding domain"/>
    <property type="match status" value="1"/>
</dbReference>
<protein>
    <submittedName>
        <fullName evidence="6">LysR family transcriptional regulator</fullName>
    </submittedName>
</protein>
<evidence type="ECO:0000256" key="1">
    <source>
        <dbReference type="ARBA" id="ARBA00009437"/>
    </source>
</evidence>
<accession>A0A5D4T527</accession>
<dbReference type="CDD" id="cd05466">
    <property type="entry name" value="PBP2_LTTR_substrate"/>
    <property type="match status" value="1"/>
</dbReference>
<dbReference type="Gene3D" id="1.10.10.10">
    <property type="entry name" value="Winged helix-like DNA-binding domain superfamily/Winged helix DNA-binding domain"/>
    <property type="match status" value="1"/>
</dbReference>
<evidence type="ECO:0000259" key="5">
    <source>
        <dbReference type="PROSITE" id="PS50931"/>
    </source>
</evidence>
<keyword evidence="3" id="KW-0238">DNA-binding</keyword>
<keyword evidence="4" id="KW-0804">Transcription</keyword>
<dbReference type="OrthoDB" id="9803735at2"/>
<comment type="similarity">
    <text evidence="1">Belongs to the LysR transcriptional regulatory family.</text>
</comment>
<organism evidence="6 7">
    <name type="scientific">Sutcliffiella horikoshii</name>
    <dbReference type="NCBI Taxonomy" id="79883"/>
    <lineage>
        <taxon>Bacteria</taxon>
        <taxon>Bacillati</taxon>
        <taxon>Bacillota</taxon>
        <taxon>Bacilli</taxon>
        <taxon>Bacillales</taxon>
        <taxon>Bacillaceae</taxon>
        <taxon>Sutcliffiella</taxon>
    </lineage>
</organism>
<evidence type="ECO:0000256" key="2">
    <source>
        <dbReference type="ARBA" id="ARBA00023015"/>
    </source>
</evidence>
<dbReference type="InterPro" id="IPR000847">
    <property type="entry name" value="LysR_HTH_N"/>
</dbReference>
<dbReference type="Gene3D" id="3.40.190.290">
    <property type="match status" value="1"/>
</dbReference>
<evidence type="ECO:0000256" key="3">
    <source>
        <dbReference type="ARBA" id="ARBA00023125"/>
    </source>
</evidence>
<dbReference type="RefSeq" id="WP_148987339.1">
    <property type="nucleotide sequence ID" value="NZ_VTEV01000002.1"/>
</dbReference>
<evidence type="ECO:0000256" key="4">
    <source>
        <dbReference type="ARBA" id="ARBA00023163"/>
    </source>
</evidence>
<dbReference type="GO" id="GO:0000976">
    <property type="term" value="F:transcription cis-regulatory region binding"/>
    <property type="evidence" value="ECO:0007669"/>
    <property type="project" value="TreeGrafter"/>
</dbReference>
<dbReference type="Pfam" id="PF00126">
    <property type="entry name" value="HTH_1"/>
    <property type="match status" value="1"/>
</dbReference>
<keyword evidence="2" id="KW-0805">Transcription regulation</keyword>
<dbReference type="SUPFAM" id="SSF53850">
    <property type="entry name" value="Periplasmic binding protein-like II"/>
    <property type="match status" value="1"/>
</dbReference>
<dbReference type="Proteomes" id="UP000322524">
    <property type="component" value="Unassembled WGS sequence"/>
</dbReference>
<dbReference type="InterPro" id="IPR036388">
    <property type="entry name" value="WH-like_DNA-bd_sf"/>
</dbReference>
<dbReference type="PANTHER" id="PTHR30126:SF40">
    <property type="entry name" value="HTH-TYPE TRANSCRIPTIONAL REGULATOR GLTR"/>
    <property type="match status" value="1"/>
</dbReference>
<dbReference type="InterPro" id="IPR036390">
    <property type="entry name" value="WH_DNA-bd_sf"/>
</dbReference>